<dbReference type="FunFam" id="2.60.40.10:FF:000813">
    <property type="entry name" value="Vesicle-associated protein 1-1"/>
    <property type="match status" value="1"/>
</dbReference>
<dbReference type="GO" id="GO:0090158">
    <property type="term" value="P:endoplasmic reticulum membrane organization"/>
    <property type="evidence" value="ECO:0007669"/>
    <property type="project" value="TreeGrafter"/>
</dbReference>
<keyword evidence="2" id="KW-0175">Coiled coil</keyword>
<evidence type="ECO:0000256" key="1">
    <source>
        <dbReference type="ARBA" id="ARBA00008932"/>
    </source>
</evidence>
<proteinExistence type="inferred from homology"/>
<dbReference type="SUPFAM" id="SSF49354">
    <property type="entry name" value="PapD-like"/>
    <property type="match status" value="1"/>
</dbReference>
<accession>A0AAF1AJS1</accession>
<dbReference type="GO" id="GO:0005789">
    <property type="term" value="C:endoplasmic reticulum membrane"/>
    <property type="evidence" value="ECO:0007669"/>
    <property type="project" value="InterPro"/>
</dbReference>
<feature type="transmembrane region" description="Helical" evidence="4">
    <location>
        <begin position="185"/>
        <end position="208"/>
    </location>
</feature>
<protein>
    <recommendedName>
        <fullName evidence="5">MSP domain-containing protein</fullName>
    </recommendedName>
</protein>
<keyword evidence="4" id="KW-0812">Transmembrane</keyword>
<reference evidence="6" key="1">
    <citation type="journal article" date="2016" name="Nat. Genet.">
        <title>A high-quality carrot genome assembly provides new insights into carotenoid accumulation and asterid genome evolution.</title>
        <authorList>
            <person name="Iorizzo M."/>
            <person name="Ellison S."/>
            <person name="Senalik D."/>
            <person name="Zeng P."/>
            <person name="Satapoomin P."/>
            <person name="Huang J."/>
            <person name="Bowman M."/>
            <person name="Iovene M."/>
            <person name="Sanseverino W."/>
            <person name="Cavagnaro P."/>
            <person name="Yildiz M."/>
            <person name="Macko-Podgorni A."/>
            <person name="Moranska E."/>
            <person name="Grzebelus E."/>
            <person name="Grzebelus D."/>
            <person name="Ashrafi H."/>
            <person name="Zheng Z."/>
            <person name="Cheng S."/>
            <person name="Spooner D."/>
            <person name="Van Deynze A."/>
            <person name="Simon P."/>
        </authorList>
    </citation>
    <scope>NUCLEOTIDE SEQUENCE</scope>
    <source>
        <tissue evidence="6">Leaf</tissue>
    </source>
</reference>
<keyword evidence="4" id="KW-0472">Membrane</keyword>
<name>A0AAF1AJS1_DAUCS</name>
<evidence type="ECO:0000259" key="5">
    <source>
        <dbReference type="PROSITE" id="PS50202"/>
    </source>
</evidence>
<feature type="compositionally biased region" description="Pro residues" evidence="3">
    <location>
        <begin position="239"/>
        <end position="271"/>
    </location>
</feature>
<keyword evidence="7" id="KW-1185">Reference proteome</keyword>
<dbReference type="Proteomes" id="UP000077755">
    <property type="component" value="Chromosome 1"/>
</dbReference>
<evidence type="ECO:0000256" key="2">
    <source>
        <dbReference type="SAM" id="Coils"/>
    </source>
</evidence>
<organism evidence="6 7">
    <name type="scientific">Daucus carota subsp. sativus</name>
    <name type="common">Carrot</name>
    <dbReference type="NCBI Taxonomy" id="79200"/>
    <lineage>
        <taxon>Eukaryota</taxon>
        <taxon>Viridiplantae</taxon>
        <taxon>Streptophyta</taxon>
        <taxon>Embryophyta</taxon>
        <taxon>Tracheophyta</taxon>
        <taxon>Spermatophyta</taxon>
        <taxon>Magnoliopsida</taxon>
        <taxon>eudicotyledons</taxon>
        <taxon>Gunneridae</taxon>
        <taxon>Pentapetalae</taxon>
        <taxon>asterids</taxon>
        <taxon>campanulids</taxon>
        <taxon>Apiales</taxon>
        <taxon>Apiaceae</taxon>
        <taxon>Apioideae</taxon>
        <taxon>Scandiceae</taxon>
        <taxon>Daucinae</taxon>
        <taxon>Daucus</taxon>
        <taxon>Daucus sect. Daucus</taxon>
    </lineage>
</organism>
<evidence type="ECO:0000313" key="7">
    <source>
        <dbReference type="Proteomes" id="UP000077755"/>
    </source>
</evidence>
<dbReference type="PANTHER" id="PTHR10809:SF42">
    <property type="entry name" value="VESICLE-ASSOCIATED PROTEIN 2-1"/>
    <property type="match status" value="1"/>
</dbReference>
<dbReference type="InterPro" id="IPR016763">
    <property type="entry name" value="VAP"/>
</dbReference>
<dbReference type="GO" id="GO:0061817">
    <property type="term" value="P:endoplasmic reticulum-plasma membrane tethering"/>
    <property type="evidence" value="ECO:0007669"/>
    <property type="project" value="TreeGrafter"/>
</dbReference>
<dbReference type="Pfam" id="PF00635">
    <property type="entry name" value="Motile_Sperm"/>
    <property type="match status" value="1"/>
</dbReference>
<reference evidence="6" key="2">
    <citation type="submission" date="2022-03" db="EMBL/GenBank/DDBJ databases">
        <title>Draft title - Genomic analysis of global carrot germplasm unveils the trajectory of domestication and the origin of high carotenoid orange carrot.</title>
        <authorList>
            <person name="Iorizzo M."/>
            <person name="Ellison S."/>
            <person name="Senalik D."/>
            <person name="Macko-Podgorni A."/>
            <person name="Grzebelus D."/>
            <person name="Bostan H."/>
            <person name="Rolling W."/>
            <person name="Curaba J."/>
            <person name="Simon P."/>
        </authorList>
    </citation>
    <scope>NUCLEOTIDE SEQUENCE</scope>
    <source>
        <tissue evidence="6">Leaf</tissue>
    </source>
</reference>
<evidence type="ECO:0000256" key="4">
    <source>
        <dbReference type="SAM" id="Phobius"/>
    </source>
</evidence>
<dbReference type="AlphaFoldDB" id="A0AAF1AJS1"/>
<dbReference type="EMBL" id="CP093343">
    <property type="protein sequence ID" value="WOG85784.1"/>
    <property type="molecule type" value="Genomic_DNA"/>
</dbReference>
<dbReference type="GO" id="GO:0005886">
    <property type="term" value="C:plasma membrane"/>
    <property type="evidence" value="ECO:0007669"/>
    <property type="project" value="TreeGrafter"/>
</dbReference>
<feature type="region of interest" description="Disordered" evidence="3">
    <location>
        <begin position="216"/>
        <end position="313"/>
    </location>
</feature>
<feature type="coiled-coil region" evidence="2">
    <location>
        <begin position="149"/>
        <end position="176"/>
    </location>
</feature>
<dbReference type="PRINTS" id="PR01217">
    <property type="entry name" value="PRICHEXTENSN"/>
</dbReference>
<evidence type="ECO:0000256" key="3">
    <source>
        <dbReference type="SAM" id="MobiDB-lite"/>
    </source>
</evidence>
<sequence length="313" mass="33912">MGVSNQFVTINPDELKFQFELEKQVCCDLKVANTTDQHVAFKVKTTSPKKYFVRPNTGVIQPWDSCVIRVTLQAQKEYPPDMQCKDKFLLQSTKVSQQTDIDELPANTFNKEGGKVVEDCKLRVVYVFPYSGSTNGEDGIKDSSNNQVLQRLRDERDAAVRQTQQLQRDVERVKRQRSRGNELTFSFKFALYVALFGIASGFLLNLWLSSAPTAVPHISASSSPPVPTPPADMSSSSPPKTPPPTDASSSPPAPTPPPDESLSSPPTPIPPTDATLSSPPADASLSSTPTAIPPTDESSTPPADSAPSTPPAE</sequence>
<dbReference type="InterPro" id="IPR000535">
    <property type="entry name" value="MSP_dom"/>
</dbReference>
<dbReference type="Gene3D" id="2.60.40.10">
    <property type="entry name" value="Immunoglobulins"/>
    <property type="match status" value="1"/>
</dbReference>
<evidence type="ECO:0000313" key="6">
    <source>
        <dbReference type="EMBL" id="WOG85784.1"/>
    </source>
</evidence>
<keyword evidence="4" id="KW-1133">Transmembrane helix</keyword>
<feature type="compositionally biased region" description="Low complexity" evidence="3">
    <location>
        <begin position="272"/>
        <end position="307"/>
    </location>
</feature>
<dbReference type="InterPro" id="IPR008962">
    <property type="entry name" value="PapD-like_sf"/>
</dbReference>
<dbReference type="InterPro" id="IPR013783">
    <property type="entry name" value="Ig-like_fold"/>
</dbReference>
<comment type="similarity">
    <text evidence="1">Belongs to the VAMP-associated protein (VAP) (TC 9.B.17) family.</text>
</comment>
<gene>
    <name evidence="6" type="ORF">DCAR_0104977</name>
</gene>
<dbReference type="PANTHER" id="PTHR10809">
    <property type="entry name" value="VESICLE-ASSOCIATED MEMBRANE PROTEIN-ASSOCIATED PROTEIN"/>
    <property type="match status" value="1"/>
</dbReference>
<feature type="domain" description="MSP" evidence="5">
    <location>
        <begin position="7"/>
        <end position="127"/>
    </location>
</feature>
<dbReference type="PROSITE" id="PS50202">
    <property type="entry name" value="MSP"/>
    <property type="match status" value="1"/>
</dbReference>